<dbReference type="PANTHER" id="PTHR33112:SF16">
    <property type="entry name" value="HETEROKARYON INCOMPATIBILITY DOMAIN-CONTAINING PROTEIN"/>
    <property type="match status" value="1"/>
</dbReference>
<sequence>MSALCTASSNLLSLNDNDLAYLSKNEGKKPLIRDIDIQLLYKATFNILGGLSGSLTLPNWELSTTSFCSTCDFCLLLHQGIQRSLDSYPWPWKALGTLCDQAQEEKCIPLDVHVTLDKFAYVKDTSPWARGQQSLKTWNVYAVRLTGRFALEVPPPGSEVVVKVLRDELVNSTVELEFEMFADQRNELAKLLNVHRSPLDVNPLSEGNVENIKRWIGECESGHEWCSTHPGLKKEERVPFLPTRLLDVGTNWECEPRLILSASHFDIVSSQQETCQYMALSYCWGTPEESSRLLKTTHSTIKDRLTSIPISTMPLAFQDAVTVARTLAIRYIWIDSLCIIQDSPTDWQTESSRMASIFSSAHLTVVAAVGSSCHSSFLYRDPNLQTCTVLTSSPKLGISDGRFSLRPRRPRGTEKMSEIFNSKWITRGWTFQEERLARRVLMFGTHKFFLDCRTLERAEDTLSYRLRPDWVGSVCGIPEDENDAVRASKYSQLRSASDHWQTLVSHYSFRELSFAQDKLPAVSGIASKFSLKLGRSGYLAGLWREYLPHDLFWYAPQLCVRPGKWRAPSWSWASVERKIMYPFWKECGAGECEMFCSILGARVSVRGLDPFGAVSDGFLTIRGFVLEVKAAQILNRKSSLPQWSLCFDDEEIAHASPDCKRLEVGEKRSYQALLFGRCKASAHSQAQKPQARGLLLEKIEQGREGLPLYQRVGVFYTLYTWDAIFGPEAVAFWRRHGMESTIMVV</sequence>
<dbReference type="InterPro" id="IPR010730">
    <property type="entry name" value="HET"/>
</dbReference>
<dbReference type="EMBL" id="JAZHXI010000023">
    <property type="protein sequence ID" value="KAL2060360.1"/>
    <property type="molecule type" value="Genomic_DNA"/>
</dbReference>
<reference evidence="2 3" key="1">
    <citation type="journal article" date="2024" name="Commun. Biol.">
        <title>Comparative genomic analysis of thermophilic fungi reveals convergent evolutionary adaptations and gene losses.</title>
        <authorList>
            <person name="Steindorff A.S."/>
            <person name="Aguilar-Pontes M.V."/>
            <person name="Robinson A.J."/>
            <person name="Andreopoulos B."/>
            <person name="LaButti K."/>
            <person name="Kuo A."/>
            <person name="Mondo S."/>
            <person name="Riley R."/>
            <person name="Otillar R."/>
            <person name="Haridas S."/>
            <person name="Lipzen A."/>
            <person name="Grimwood J."/>
            <person name="Schmutz J."/>
            <person name="Clum A."/>
            <person name="Reid I.D."/>
            <person name="Moisan M.C."/>
            <person name="Butler G."/>
            <person name="Nguyen T.T.M."/>
            <person name="Dewar K."/>
            <person name="Conant G."/>
            <person name="Drula E."/>
            <person name="Henrissat B."/>
            <person name="Hansel C."/>
            <person name="Singer S."/>
            <person name="Hutchinson M.I."/>
            <person name="de Vries R.P."/>
            <person name="Natvig D.O."/>
            <person name="Powell A.J."/>
            <person name="Tsang A."/>
            <person name="Grigoriev I.V."/>
        </authorList>
    </citation>
    <scope>NUCLEOTIDE SEQUENCE [LARGE SCALE GENOMIC DNA]</scope>
    <source>
        <strain evidence="2 3">CBS 494.80</strain>
    </source>
</reference>
<keyword evidence="3" id="KW-1185">Reference proteome</keyword>
<name>A0ABR4BRY1_9HELO</name>
<dbReference type="PANTHER" id="PTHR33112">
    <property type="entry name" value="DOMAIN PROTEIN, PUTATIVE-RELATED"/>
    <property type="match status" value="1"/>
</dbReference>
<dbReference type="Proteomes" id="UP001595075">
    <property type="component" value="Unassembled WGS sequence"/>
</dbReference>
<organism evidence="2 3">
    <name type="scientific">Oculimacula yallundae</name>
    <dbReference type="NCBI Taxonomy" id="86028"/>
    <lineage>
        <taxon>Eukaryota</taxon>
        <taxon>Fungi</taxon>
        <taxon>Dikarya</taxon>
        <taxon>Ascomycota</taxon>
        <taxon>Pezizomycotina</taxon>
        <taxon>Leotiomycetes</taxon>
        <taxon>Helotiales</taxon>
        <taxon>Ploettnerulaceae</taxon>
        <taxon>Oculimacula</taxon>
    </lineage>
</organism>
<evidence type="ECO:0000259" key="1">
    <source>
        <dbReference type="Pfam" id="PF06985"/>
    </source>
</evidence>
<gene>
    <name evidence="2" type="ORF">VTL71DRAFT_9755</name>
</gene>
<feature type="domain" description="Heterokaryon incompatibility" evidence="1">
    <location>
        <begin position="277"/>
        <end position="433"/>
    </location>
</feature>
<evidence type="ECO:0000313" key="3">
    <source>
        <dbReference type="Proteomes" id="UP001595075"/>
    </source>
</evidence>
<evidence type="ECO:0000313" key="2">
    <source>
        <dbReference type="EMBL" id="KAL2060360.1"/>
    </source>
</evidence>
<proteinExistence type="predicted"/>
<protein>
    <recommendedName>
        <fullName evidence="1">Heterokaryon incompatibility domain-containing protein</fullName>
    </recommendedName>
</protein>
<accession>A0ABR4BRY1</accession>
<dbReference type="Pfam" id="PF06985">
    <property type="entry name" value="HET"/>
    <property type="match status" value="1"/>
</dbReference>
<comment type="caution">
    <text evidence="2">The sequence shown here is derived from an EMBL/GenBank/DDBJ whole genome shotgun (WGS) entry which is preliminary data.</text>
</comment>